<gene>
    <name evidence="2" type="ORF">PGLA2088_LOCUS44646</name>
</gene>
<dbReference type="AlphaFoldDB" id="A0A813LGF8"/>
<comment type="caution">
    <text evidence="2">The sequence shown here is derived from an EMBL/GenBank/DDBJ whole genome shotgun (WGS) entry which is preliminary data.</text>
</comment>
<reference evidence="2" key="1">
    <citation type="submission" date="2021-02" db="EMBL/GenBank/DDBJ databases">
        <authorList>
            <person name="Dougan E. K."/>
            <person name="Rhodes N."/>
            <person name="Thang M."/>
            <person name="Chan C."/>
        </authorList>
    </citation>
    <scope>NUCLEOTIDE SEQUENCE</scope>
</reference>
<evidence type="ECO:0000256" key="1">
    <source>
        <dbReference type="SAM" id="Phobius"/>
    </source>
</evidence>
<protein>
    <submittedName>
        <fullName evidence="2">Uncharacterized protein</fullName>
    </submittedName>
</protein>
<keyword evidence="1" id="KW-0472">Membrane</keyword>
<evidence type="ECO:0000313" key="3">
    <source>
        <dbReference type="Proteomes" id="UP000626109"/>
    </source>
</evidence>
<dbReference type="Proteomes" id="UP000626109">
    <property type="component" value="Unassembled WGS sequence"/>
</dbReference>
<proteinExistence type="predicted"/>
<name>A0A813LGF8_POLGL</name>
<keyword evidence="1" id="KW-0812">Transmembrane</keyword>
<keyword evidence="1" id="KW-1133">Transmembrane helix</keyword>
<organism evidence="2 3">
    <name type="scientific">Polarella glacialis</name>
    <name type="common">Dinoflagellate</name>
    <dbReference type="NCBI Taxonomy" id="89957"/>
    <lineage>
        <taxon>Eukaryota</taxon>
        <taxon>Sar</taxon>
        <taxon>Alveolata</taxon>
        <taxon>Dinophyceae</taxon>
        <taxon>Suessiales</taxon>
        <taxon>Suessiaceae</taxon>
        <taxon>Polarella</taxon>
    </lineage>
</organism>
<accession>A0A813LGF8</accession>
<evidence type="ECO:0000313" key="2">
    <source>
        <dbReference type="EMBL" id="CAE8726919.1"/>
    </source>
</evidence>
<feature type="transmembrane region" description="Helical" evidence="1">
    <location>
        <begin position="190"/>
        <end position="209"/>
    </location>
</feature>
<sequence length="228" mass="26018">MKYGDYLRSFHAHFLPEFTDSDFVDYDAVKDLTNTNEQEFYRMWEGELLRVMMRVKEERARDVVTKALQEKIDTFLQVHREAFRKLAKKFDKSTKTGPSSASDIWVPQQDLRLRMVDCIFAACEPVISCPTSPAVNKRAYDQAALLPEKFGKSCDDDESVHTAVSMIIDEESASSKPKTGICDFCPTKELPIMIGLVVFYCLVVFQSILTDMTKNGHPDFLTSRAALF</sequence>
<dbReference type="EMBL" id="CAJNNW010035301">
    <property type="protein sequence ID" value="CAE8726919.1"/>
    <property type="molecule type" value="Genomic_DNA"/>
</dbReference>